<feature type="region of interest" description="Disordered" evidence="1">
    <location>
        <begin position="1"/>
        <end position="21"/>
    </location>
</feature>
<name>A0A914WWW6_9BILA</name>
<accession>A0A914WWW6</accession>
<feature type="transmembrane region" description="Helical" evidence="2">
    <location>
        <begin position="51"/>
        <end position="68"/>
    </location>
</feature>
<evidence type="ECO:0000313" key="3">
    <source>
        <dbReference type="Proteomes" id="UP000887566"/>
    </source>
</evidence>
<dbReference type="WBParaSite" id="PSAMB.scaffold555size47274.g6886.t1">
    <property type="protein sequence ID" value="PSAMB.scaffold555size47274.g6886.t1"/>
    <property type="gene ID" value="PSAMB.scaffold555size47274.g6886"/>
</dbReference>
<feature type="compositionally biased region" description="Basic residues" evidence="1">
    <location>
        <begin position="1"/>
        <end position="13"/>
    </location>
</feature>
<keyword evidence="3" id="KW-1185">Reference proteome</keyword>
<keyword evidence="2" id="KW-0472">Membrane</keyword>
<feature type="transmembrane region" description="Helical" evidence="2">
    <location>
        <begin position="88"/>
        <end position="108"/>
    </location>
</feature>
<organism evidence="3 4">
    <name type="scientific">Plectus sambesii</name>
    <dbReference type="NCBI Taxonomy" id="2011161"/>
    <lineage>
        <taxon>Eukaryota</taxon>
        <taxon>Metazoa</taxon>
        <taxon>Ecdysozoa</taxon>
        <taxon>Nematoda</taxon>
        <taxon>Chromadorea</taxon>
        <taxon>Plectida</taxon>
        <taxon>Plectina</taxon>
        <taxon>Plectoidea</taxon>
        <taxon>Plectidae</taxon>
        <taxon>Plectus</taxon>
    </lineage>
</organism>
<feature type="transmembrane region" description="Helical" evidence="2">
    <location>
        <begin position="115"/>
        <end position="142"/>
    </location>
</feature>
<reference evidence="4" key="1">
    <citation type="submission" date="2022-11" db="UniProtKB">
        <authorList>
            <consortium name="WormBaseParasite"/>
        </authorList>
    </citation>
    <scope>IDENTIFICATION</scope>
</reference>
<proteinExistence type="predicted"/>
<evidence type="ECO:0000313" key="4">
    <source>
        <dbReference type="WBParaSite" id="PSAMB.scaffold555size47274.g6886.t1"/>
    </source>
</evidence>
<protein>
    <submittedName>
        <fullName evidence="4">Uncharacterized protein</fullName>
    </submittedName>
</protein>
<sequence>MRVPRRVKGSARRTHNEDTKGTVTQRITKSFGMGPFRYCCFGTFHVKTMSFFICLIHYALLWYAWYLLLVDAYWFQRHQNTAVQPASFTFLTLIIIAFTIVTIAMIAIKNENHILLLPIITFKTTSLLYTAYAAICSIYFHTEDAKELIWIECIHWLASLGVLLWGISILISCFLVFRYDRNKSAEFDKIRASSLWRLDFYSVKSTVPSADQKSEVEDCCK</sequence>
<feature type="transmembrane region" description="Helical" evidence="2">
    <location>
        <begin position="154"/>
        <end position="177"/>
    </location>
</feature>
<keyword evidence="2" id="KW-1133">Transmembrane helix</keyword>
<evidence type="ECO:0000256" key="1">
    <source>
        <dbReference type="SAM" id="MobiDB-lite"/>
    </source>
</evidence>
<keyword evidence="2" id="KW-0812">Transmembrane</keyword>
<dbReference type="AlphaFoldDB" id="A0A914WWW6"/>
<evidence type="ECO:0000256" key="2">
    <source>
        <dbReference type="SAM" id="Phobius"/>
    </source>
</evidence>
<dbReference type="Proteomes" id="UP000887566">
    <property type="component" value="Unplaced"/>
</dbReference>